<dbReference type="GO" id="GO:0000492">
    <property type="term" value="P:box C/D snoRNP assembly"/>
    <property type="evidence" value="ECO:0007669"/>
    <property type="project" value="TreeGrafter"/>
</dbReference>
<gene>
    <name evidence="7" type="ORF">ZHAS_00014541</name>
</gene>
<comment type="function">
    <text evidence="3">Involved in the assembly of C/D box small nucleolar ribonucleoprotein (snoRNP) particles. Recruits the SWI/SNF complex to the core promoter of rRNA genes and enhances pre-rRNA transcription. Mediates interaction of TELO2 with the R2TP complex which is necessary for the stability of MTOR and SMG1. Positively regulates the assembly and activity of the mTORC1 complex.</text>
</comment>
<dbReference type="InterPro" id="IPR050734">
    <property type="entry name" value="PIH1/Kintoun_subfamily"/>
</dbReference>
<evidence type="ECO:0000256" key="1">
    <source>
        <dbReference type="ARBA" id="ARBA00008511"/>
    </source>
</evidence>
<organism evidence="7">
    <name type="scientific">Anopheles sinensis</name>
    <name type="common">Mosquito</name>
    <dbReference type="NCBI Taxonomy" id="74873"/>
    <lineage>
        <taxon>Eukaryota</taxon>
        <taxon>Metazoa</taxon>
        <taxon>Ecdysozoa</taxon>
        <taxon>Arthropoda</taxon>
        <taxon>Hexapoda</taxon>
        <taxon>Insecta</taxon>
        <taxon>Pterygota</taxon>
        <taxon>Neoptera</taxon>
        <taxon>Endopterygota</taxon>
        <taxon>Diptera</taxon>
        <taxon>Nematocera</taxon>
        <taxon>Culicoidea</taxon>
        <taxon>Culicidae</taxon>
        <taxon>Anophelinae</taxon>
        <taxon>Anopheles</taxon>
    </lineage>
</organism>
<dbReference type="GO" id="GO:0097255">
    <property type="term" value="C:R2TP complex"/>
    <property type="evidence" value="ECO:0007669"/>
    <property type="project" value="TreeGrafter"/>
</dbReference>
<dbReference type="AlphaFoldDB" id="A0A084W8U2"/>
<feature type="domain" description="PIH1 N-terminal" evidence="5">
    <location>
        <begin position="42"/>
        <end position="194"/>
    </location>
</feature>
<dbReference type="GO" id="GO:0006364">
    <property type="term" value="P:rRNA processing"/>
    <property type="evidence" value="ECO:0007669"/>
    <property type="project" value="TreeGrafter"/>
</dbReference>
<dbReference type="Pfam" id="PF18201">
    <property type="entry name" value="PIH1_CS"/>
    <property type="match status" value="1"/>
</dbReference>
<dbReference type="InterPro" id="IPR041442">
    <property type="entry name" value="PIH1D1/2/3_CS-like"/>
</dbReference>
<dbReference type="STRING" id="74873.A0A084W8U2"/>
<dbReference type="PANTHER" id="PTHR22997:SF0">
    <property type="entry name" value="PIH1 DOMAIN-CONTAINING PROTEIN 1"/>
    <property type="match status" value="1"/>
</dbReference>
<dbReference type="EMBL" id="KE525319">
    <property type="protein sequence ID" value="KFB46636.1"/>
    <property type="molecule type" value="Genomic_DNA"/>
</dbReference>
<evidence type="ECO:0000259" key="6">
    <source>
        <dbReference type="Pfam" id="PF18201"/>
    </source>
</evidence>
<dbReference type="Proteomes" id="UP000030765">
    <property type="component" value="Unassembled WGS sequence"/>
</dbReference>
<accession>A0A084W8U2</accession>
<evidence type="ECO:0000313" key="8">
    <source>
        <dbReference type="EnsemblMetazoa" id="ASIC014541-PA"/>
    </source>
</evidence>
<dbReference type="VEuPathDB" id="VectorBase:ASIC014541"/>
<evidence type="ECO:0000256" key="4">
    <source>
        <dbReference type="SAM" id="MobiDB-lite"/>
    </source>
</evidence>
<evidence type="ECO:0000259" key="5">
    <source>
        <dbReference type="Pfam" id="PF08190"/>
    </source>
</evidence>
<dbReference type="VEuPathDB" id="VectorBase:ASIS006429"/>
<dbReference type="Pfam" id="PF08190">
    <property type="entry name" value="PIH1"/>
    <property type="match status" value="1"/>
</dbReference>
<name>A0A084W8U2_ANOSI</name>
<dbReference type="EMBL" id="ATLV01021514">
    <property type="status" value="NOT_ANNOTATED_CDS"/>
    <property type="molecule type" value="Genomic_DNA"/>
</dbReference>
<dbReference type="GO" id="GO:0005737">
    <property type="term" value="C:cytoplasm"/>
    <property type="evidence" value="ECO:0007669"/>
    <property type="project" value="TreeGrafter"/>
</dbReference>
<evidence type="ECO:0000256" key="3">
    <source>
        <dbReference type="ARBA" id="ARBA00046233"/>
    </source>
</evidence>
<protein>
    <recommendedName>
        <fullName evidence="2">PIH1 domain-containing protein 1</fullName>
    </recommendedName>
</protein>
<reference evidence="7 9" key="1">
    <citation type="journal article" date="2014" name="BMC Genomics">
        <title>Genome sequence of Anopheles sinensis provides insight into genetics basis of mosquito competence for malaria parasites.</title>
        <authorList>
            <person name="Zhou D."/>
            <person name="Zhang D."/>
            <person name="Ding G."/>
            <person name="Shi L."/>
            <person name="Hou Q."/>
            <person name="Ye Y."/>
            <person name="Xu Y."/>
            <person name="Zhou H."/>
            <person name="Xiong C."/>
            <person name="Li S."/>
            <person name="Yu J."/>
            <person name="Hong S."/>
            <person name="Yu X."/>
            <person name="Zou P."/>
            <person name="Chen C."/>
            <person name="Chang X."/>
            <person name="Wang W."/>
            <person name="Lv Y."/>
            <person name="Sun Y."/>
            <person name="Ma L."/>
            <person name="Shen B."/>
            <person name="Zhu C."/>
        </authorList>
    </citation>
    <scope>NUCLEOTIDE SEQUENCE [LARGE SCALE GENOMIC DNA]</scope>
</reference>
<feature type="region of interest" description="Disordered" evidence="4">
    <location>
        <begin position="239"/>
        <end position="264"/>
    </location>
</feature>
<proteinExistence type="inferred from homology"/>
<dbReference type="OMA" id="RAMNIHQ"/>
<evidence type="ECO:0000256" key="2">
    <source>
        <dbReference type="ARBA" id="ARBA00040540"/>
    </source>
</evidence>
<dbReference type="PANTHER" id="PTHR22997">
    <property type="entry name" value="PIH1 DOMAIN-CONTAINING PROTEIN 1"/>
    <property type="match status" value="1"/>
</dbReference>
<evidence type="ECO:0000313" key="7">
    <source>
        <dbReference type="EMBL" id="KFB46636.1"/>
    </source>
</evidence>
<dbReference type="InterPro" id="IPR012981">
    <property type="entry name" value="PIH1_N"/>
</dbReference>
<feature type="domain" description="PIH1D1/2/3 CS-like" evidence="6">
    <location>
        <begin position="300"/>
        <end position="367"/>
    </location>
</feature>
<dbReference type="OrthoDB" id="5135119at2759"/>
<comment type="similarity">
    <text evidence="1">Belongs to the PIH1 family.</text>
</comment>
<evidence type="ECO:0000313" key="9">
    <source>
        <dbReference type="Proteomes" id="UP000030765"/>
    </source>
</evidence>
<feature type="compositionally biased region" description="Low complexity" evidence="4">
    <location>
        <begin position="253"/>
        <end position="264"/>
    </location>
</feature>
<keyword evidence="9" id="KW-1185">Reference proteome</keyword>
<sequence length="387" mass="43113">MNRPSNTTFLDGSELERSLRIVQNDAEDQLENFFAPVAELADDISSGRSKIVKPLPGFCIKAFKQGTEEKFFINVCHTDGIPPPRDITEDELIRILNDGETSNFRVPLSITHPRETLDKSSQGCQVCDIAINSKFYREIEAGGLKYEFLVTVMFDGIEHKYGVTLDERNFRKLKNKKFIDKLIPHNIQNRDVKQVIESYPSRSAEDVALLDRLNHPEPPLVAGAAKPVKKPLIEEIDAGTAKSAKNETNSTRSSVVSAAPPSSVAEVPYVPDPTKVAIAQAASRKPESKLFREPSAGKAQRLIGEFHLPECNSSSEITLDVGEDRIFLEARKKGYLLDVFVDYRIDDAQVEAHFDTKTKILQVTMPLVGANEKRPLMHQPAGQLICT</sequence>
<dbReference type="GO" id="GO:1990904">
    <property type="term" value="C:ribonucleoprotein complex"/>
    <property type="evidence" value="ECO:0007669"/>
    <property type="project" value="TreeGrafter"/>
</dbReference>
<reference evidence="8" key="2">
    <citation type="submission" date="2020-05" db="UniProtKB">
        <authorList>
            <consortium name="EnsemblMetazoa"/>
        </authorList>
    </citation>
    <scope>IDENTIFICATION</scope>
</reference>
<dbReference type="EnsemblMetazoa" id="ASIC014541-RA">
    <property type="protein sequence ID" value="ASIC014541-PA"/>
    <property type="gene ID" value="ASIC014541"/>
</dbReference>